<evidence type="ECO:0000256" key="4">
    <source>
        <dbReference type="ARBA" id="ARBA00022630"/>
    </source>
</evidence>
<sequence length="298" mass="34333">MQTITIKSSIDKSTFTEMEACVLALGFFDGVHIGHQKILETAKQIALQKQCAFGVMTFYPHPKDILFPHMEPMTYLTPLPLKEDRFEKLGVEKLFVVEFSPDFARLSPNDFVEQYIIGLGCIHVVAGFDYHYGYKGLGNMKTLTEYNPGSLDVTTVPKIQHSDEKISSTAIRKLLDEGHVQMIPMYLGDFYEINGEMNQSSLFHKKHQFLNLIVKKRYRMPKPGIYHIQVEIDGINYDGTCHQISSNEHHASLLIQLKDCSVFPSKKRMKVKWLDYKYGKQNESYGMNEYMKKDELVI</sequence>
<name>A0A544U9E8_LYSSH</name>
<keyword evidence="5" id="KW-0288">FMN</keyword>
<evidence type="ECO:0000256" key="1">
    <source>
        <dbReference type="ARBA" id="ARBA00004726"/>
    </source>
</evidence>
<evidence type="ECO:0000256" key="10">
    <source>
        <dbReference type="ARBA" id="ARBA00022840"/>
    </source>
</evidence>
<comment type="catalytic activity">
    <reaction evidence="11">
        <text>FMN + ATP + H(+) = FAD + diphosphate</text>
        <dbReference type="Rhea" id="RHEA:17237"/>
        <dbReference type="ChEBI" id="CHEBI:15378"/>
        <dbReference type="ChEBI" id="CHEBI:30616"/>
        <dbReference type="ChEBI" id="CHEBI:33019"/>
        <dbReference type="ChEBI" id="CHEBI:57692"/>
        <dbReference type="ChEBI" id="CHEBI:58210"/>
        <dbReference type="EC" id="2.7.7.2"/>
    </reaction>
</comment>
<evidence type="ECO:0000256" key="11">
    <source>
        <dbReference type="ARBA" id="ARBA00049494"/>
    </source>
</evidence>
<dbReference type="GO" id="GO:0006747">
    <property type="term" value="P:FAD biosynthetic process"/>
    <property type="evidence" value="ECO:0007669"/>
    <property type="project" value="UniProtKB-UniPathway"/>
</dbReference>
<dbReference type="GO" id="GO:0009398">
    <property type="term" value="P:FMN biosynthetic process"/>
    <property type="evidence" value="ECO:0007669"/>
    <property type="project" value="TreeGrafter"/>
</dbReference>
<keyword evidence="9" id="KW-0274">FAD</keyword>
<proteinExistence type="inferred from homology"/>
<dbReference type="Gene3D" id="3.40.50.620">
    <property type="entry name" value="HUPs"/>
    <property type="match status" value="1"/>
</dbReference>
<feature type="domain" description="FAD synthetase" evidence="12">
    <location>
        <begin position="17"/>
        <end position="170"/>
    </location>
</feature>
<dbReference type="OrthoDB" id="9803667at2"/>
<dbReference type="GO" id="GO:0003919">
    <property type="term" value="F:FMN adenylyltransferase activity"/>
    <property type="evidence" value="ECO:0007669"/>
    <property type="project" value="UniProtKB-EC"/>
</dbReference>
<gene>
    <name evidence="13" type="ORF">C7Y47_20230</name>
</gene>
<protein>
    <recommendedName>
        <fullName evidence="3">FAD synthase</fullName>
        <ecNumber evidence="3">2.7.7.2</ecNumber>
    </recommendedName>
</protein>
<evidence type="ECO:0000313" key="14">
    <source>
        <dbReference type="Proteomes" id="UP000317944"/>
    </source>
</evidence>
<dbReference type="EMBL" id="SADV01000024">
    <property type="protein sequence ID" value="TQR28754.1"/>
    <property type="molecule type" value="Genomic_DNA"/>
</dbReference>
<evidence type="ECO:0000256" key="5">
    <source>
        <dbReference type="ARBA" id="ARBA00022643"/>
    </source>
</evidence>
<keyword evidence="7" id="KW-0548">Nucleotidyltransferase</keyword>
<dbReference type="PANTHER" id="PTHR22749">
    <property type="entry name" value="RIBOFLAVIN KINASE/FMN ADENYLYLTRANSFERASE"/>
    <property type="match status" value="1"/>
</dbReference>
<dbReference type="UniPathway" id="UPA00277">
    <property type="reaction ID" value="UER00407"/>
</dbReference>
<keyword evidence="8" id="KW-0547">Nucleotide-binding</keyword>
<accession>A0A544U9E8</accession>
<dbReference type="AlphaFoldDB" id="A0A544U9E8"/>
<dbReference type="GO" id="GO:0008531">
    <property type="term" value="F:riboflavin kinase activity"/>
    <property type="evidence" value="ECO:0007669"/>
    <property type="project" value="TreeGrafter"/>
</dbReference>
<dbReference type="InterPro" id="IPR023468">
    <property type="entry name" value="Riboflavin_kinase"/>
</dbReference>
<comment type="caution">
    <text evidence="13">The sequence shown here is derived from an EMBL/GenBank/DDBJ whole genome shotgun (WGS) entry which is preliminary data.</text>
</comment>
<keyword evidence="10" id="KW-0067">ATP-binding</keyword>
<dbReference type="Pfam" id="PF06574">
    <property type="entry name" value="FAD_syn"/>
    <property type="match status" value="1"/>
</dbReference>
<dbReference type="PANTHER" id="PTHR22749:SF6">
    <property type="entry name" value="RIBOFLAVIN KINASE"/>
    <property type="match status" value="1"/>
</dbReference>
<organism evidence="13 14">
    <name type="scientific">Lysinibacillus sphaericus</name>
    <name type="common">Bacillus sphaericus</name>
    <dbReference type="NCBI Taxonomy" id="1421"/>
    <lineage>
        <taxon>Bacteria</taxon>
        <taxon>Bacillati</taxon>
        <taxon>Bacillota</taxon>
        <taxon>Bacilli</taxon>
        <taxon>Bacillales</taxon>
        <taxon>Bacillaceae</taxon>
        <taxon>Lysinibacillus</taxon>
    </lineage>
</organism>
<keyword evidence="4" id="KW-0285">Flavoprotein</keyword>
<evidence type="ECO:0000256" key="3">
    <source>
        <dbReference type="ARBA" id="ARBA00012393"/>
    </source>
</evidence>
<dbReference type="InterPro" id="IPR014729">
    <property type="entry name" value="Rossmann-like_a/b/a_fold"/>
</dbReference>
<dbReference type="CDD" id="cd02064">
    <property type="entry name" value="FAD_synthetase_N"/>
    <property type="match status" value="1"/>
</dbReference>
<evidence type="ECO:0000256" key="2">
    <source>
        <dbReference type="ARBA" id="ARBA00010214"/>
    </source>
</evidence>
<evidence type="ECO:0000313" key="13">
    <source>
        <dbReference type="EMBL" id="TQR28754.1"/>
    </source>
</evidence>
<evidence type="ECO:0000256" key="6">
    <source>
        <dbReference type="ARBA" id="ARBA00022679"/>
    </source>
</evidence>
<dbReference type="GO" id="GO:0005524">
    <property type="term" value="F:ATP binding"/>
    <property type="evidence" value="ECO:0007669"/>
    <property type="project" value="UniProtKB-KW"/>
</dbReference>
<evidence type="ECO:0000256" key="7">
    <source>
        <dbReference type="ARBA" id="ARBA00022695"/>
    </source>
</evidence>
<dbReference type="GO" id="GO:0009231">
    <property type="term" value="P:riboflavin biosynthetic process"/>
    <property type="evidence" value="ECO:0007669"/>
    <property type="project" value="InterPro"/>
</dbReference>
<dbReference type="Proteomes" id="UP000317944">
    <property type="component" value="Unassembled WGS sequence"/>
</dbReference>
<dbReference type="RefSeq" id="WP_142510392.1">
    <property type="nucleotide sequence ID" value="NZ_SADV01000024.1"/>
</dbReference>
<comment type="similarity">
    <text evidence="2">Belongs to the RibF family.</text>
</comment>
<evidence type="ECO:0000259" key="12">
    <source>
        <dbReference type="Pfam" id="PF06574"/>
    </source>
</evidence>
<reference evidence="13 14" key="1">
    <citation type="submission" date="2018-03" db="EMBL/GenBank/DDBJ databases">
        <title>Aerobic endospore-forming bacteria genome sequencing and assembly.</title>
        <authorList>
            <person name="Cavalcante D.A."/>
            <person name="Driks A."/>
            <person name="Putonti C."/>
            <person name="De-Souza M.T."/>
        </authorList>
    </citation>
    <scope>NUCLEOTIDE SEQUENCE [LARGE SCALE GENOMIC DNA]</scope>
    <source>
        <strain evidence="13 14">SDF0037</strain>
    </source>
</reference>
<dbReference type="SUPFAM" id="SSF52374">
    <property type="entry name" value="Nucleotidylyl transferase"/>
    <property type="match status" value="1"/>
</dbReference>
<comment type="pathway">
    <text evidence="1">Cofactor biosynthesis; FAD biosynthesis; FAD from FMN: step 1/1.</text>
</comment>
<dbReference type="InterPro" id="IPR015864">
    <property type="entry name" value="FAD_synthase"/>
</dbReference>
<dbReference type="FunFam" id="3.40.50.620:FF:000021">
    <property type="entry name" value="Riboflavin biosynthesis protein"/>
    <property type="match status" value="1"/>
</dbReference>
<evidence type="ECO:0000256" key="8">
    <source>
        <dbReference type="ARBA" id="ARBA00022741"/>
    </source>
</evidence>
<keyword evidence="6" id="KW-0808">Transferase</keyword>
<evidence type="ECO:0000256" key="9">
    <source>
        <dbReference type="ARBA" id="ARBA00022827"/>
    </source>
</evidence>
<dbReference type="EC" id="2.7.7.2" evidence="3"/>